<evidence type="ECO:0000259" key="11">
    <source>
        <dbReference type="PROSITE" id="PS50109"/>
    </source>
</evidence>
<keyword evidence="5" id="KW-0808">Transferase</keyword>
<dbReference type="PRINTS" id="PR00344">
    <property type="entry name" value="BCTRLSENSOR"/>
</dbReference>
<dbReference type="InterPro" id="IPR005467">
    <property type="entry name" value="His_kinase_dom"/>
</dbReference>
<dbReference type="PROSITE" id="PS50109">
    <property type="entry name" value="HIS_KIN"/>
    <property type="match status" value="1"/>
</dbReference>
<dbReference type="InterPro" id="IPR036890">
    <property type="entry name" value="HATPase_C_sf"/>
</dbReference>
<accession>A0AAI9IFS6</accession>
<dbReference type="Gene3D" id="1.10.287.130">
    <property type="match status" value="1"/>
</dbReference>
<dbReference type="Pfam" id="PF08521">
    <property type="entry name" value="2CSK_N"/>
    <property type="match status" value="1"/>
</dbReference>
<proteinExistence type="predicted"/>
<dbReference type="Proteomes" id="UP000006772">
    <property type="component" value="Unassembled WGS sequence"/>
</dbReference>
<evidence type="ECO:0000256" key="2">
    <source>
        <dbReference type="ARBA" id="ARBA00004370"/>
    </source>
</evidence>
<comment type="catalytic activity">
    <reaction evidence="1">
        <text>ATP + protein L-histidine = ADP + protein N-phospho-L-histidine.</text>
        <dbReference type="EC" id="2.7.13.3"/>
    </reaction>
</comment>
<evidence type="ECO:0000256" key="7">
    <source>
        <dbReference type="ARBA" id="ARBA00022777"/>
    </source>
</evidence>
<dbReference type="Pfam" id="PF00512">
    <property type="entry name" value="HisKA"/>
    <property type="match status" value="1"/>
</dbReference>
<keyword evidence="8 10" id="KW-1133">Transmembrane helix</keyword>
<dbReference type="PANTHER" id="PTHR45436:SF1">
    <property type="entry name" value="SENSOR PROTEIN QSEC"/>
    <property type="match status" value="1"/>
</dbReference>
<dbReference type="CDD" id="cd00082">
    <property type="entry name" value="HisKA"/>
    <property type="match status" value="1"/>
</dbReference>
<dbReference type="InterPro" id="IPR004358">
    <property type="entry name" value="Sig_transdc_His_kin-like_C"/>
</dbReference>
<dbReference type="InterPro" id="IPR003594">
    <property type="entry name" value="HATPase_dom"/>
</dbReference>
<evidence type="ECO:0000256" key="10">
    <source>
        <dbReference type="SAM" id="Phobius"/>
    </source>
</evidence>
<dbReference type="CDD" id="cd00075">
    <property type="entry name" value="HATPase"/>
    <property type="match status" value="1"/>
</dbReference>
<evidence type="ECO:0000256" key="6">
    <source>
        <dbReference type="ARBA" id="ARBA00022692"/>
    </source>
</evidence>
<evidence type="ECO:0000256" key="8">
    <source>
        <dbReference type="ARBA" id="ARBA00022989"/>
    </source>
</evidence>
<feature type="domain" description="Histidine kinase" evidence="11">
    <location>
        <begin position="243"/>
        <end position="458"/>
    </location>
</feature>
<dbReference type="InterPro" id="IPR036097">
    <property type="entry name" value="HisK_dim/P_sf"/>
</dbReference>
<dbReference type="InterPro" id="IPR003661">
    <property type="entry name" value="HisK_dim/P_dom"/>
</dbReference>
<evidence type="ECO:0000313" key="13">
    <source>
        <dbReference type="Proteomes" id="UP000006772"/>
    </source>
</evidence>
<dbReference type="SUPFAM" id="SSF47384">
    <property type="entry name" value="Homodimeric domain of signal transducing histidine kinase"/>
    <property type="match status" value="1"/>
</dbReference>
<dbReference type="SMART" id="SM00387">
    <property type="entry name" value="HATPase_c"/>
    <property type="match status" value="1"/>
</dbReference>
<dbReference type="Pfam" id="PF02518">
    <property type="entry name" value="HATPase_c"/>
    <property type="match status" value="1"/>
</dbReference>
<dbReference type="RefSeq" id="WP_006462851.1">
    <property type="nucleotide sequence ID" value="NZ_AEEC02000008.1"/>
</dbReference>
<evidence type="ECO:0000256" key="1">
    <source>
        <dbReference type="ARBA" id="ARBA00000085"/>
    </source>
</evidence>
<comment type="subcellular location">
    <subcellularLocation>
        <location evidence="2">Membrane</location>
    </subcellularLocation>
</comment>
<evidence type="ECO:0000313" key="12">
    <source>
        <dbReference type="EMBL" id="EOA05411.1"/>
    </source>
</evidence>
<dbReference type="GO" id="GO:0000155">
    <property type="term" value="F:phosphorelay sensor kinase activity"/>
    <property type="evidence" value="ECO:0007669"/>
    <property type="project" value="InterPro"/>
</dbReference>
<dbReference type="SMART" id="SM00388">
    <property type="entry name" value="HisKA"/>
    <property type="match status" value="1"/>
</dbReference>
<keyword evidence="7 12" id="KW-0418">Kinase</keyword>
<dbReference type="Gene3D" id="3.30.565.10">
    <property type="entry name" value="Histidine kinase-like ATPase, C-terminal domain"/>
    <property type="match status" value="1"/>
</dbReference>
<name>A0AAI9IFS6_9BURK</name>
<dbReference type="SUPFAM" id="SSF55874">
    <property type="entry name" value="ATPase domain of HSP90 chaperone/DNA topoisomerase II/histidine kinase"/>
    <property type="match status" value="1"/>
</dbReference>
<keyword evidence="4" id="KW-0597">Phosphoprotein</keyword>
<reference evidence="12 13" key="1">
    <citation type="journal article" date="2013" name="Front. Microbiol.">
        <title>The genome of the endophytic bacterium H. frisingense GSF30(T) identifies diverse strategies in the Herbaspirillum genus to interact with plants.</title>
        <authorList>
            <person name="Straub D."/>
            <person name="Rothballer M."/>
            <person name="Hartmann A."/>
            <person name="Ludewig U."/>
        </authorList>
    </citation>
    <scope>NUCLEOTIDE SEQUENCE [LARGE SCALE GENOMIC DNA]</scope>
    <source>
        <strain evidence="12 13">GSF30</strain>
    </source>
</reference>
<evidence type="ECO:0000256" key="5">
    <source>
        <dbReference type="ARBA" id="ARBA00022679"/>
    </source>
</evidence>
<keyword evidence="9 10" id="KW-0472">Membrane</keyword>
<dbReference type="EMBL" id="AEEC02000008">
    <property type="protein sequence ID" value="EOA05411.1"/>
    <property type="molecule type" value="Genomic_DNA"/>
</dbReference>
<dbReference type="PANTHER" id="PTHR45436">
    <property type="entry name" value="SENSOR HISTIDINE KINASE YKOH"/>
    <property type="match status" value="1"/>
</dbReference>
<sequence length="464" mass="50400">MIDSLRLRLLWWLLIPMAVYVGLSTSDAYDNAVSSATLVQDRALLASARMMAGQVGWNDGAPVVSVPPAALELFASPAQDAVYYQVRMDDDTLLAGRPDFPAQPDFAALYPVYTTTTFEGRPLRVVSYIRALFDEGTLRMVAVSVGQTMQGRQQMIDDQWHASLRRQIVLLLLAISLVVLGLTMELRPILALKDALARRQPDSLTPLQAGGLQQELRPIVEAINQYIFRLNAQVTVQKRFVADAAHQLRTPLAVIDSQIQFARQLDDPQRVAQVLASLQEGSRSMTDLTNKLLMLSQAEASNGSAFPRGPVDLLSVAATVLEELAGLALKKNIDLGLETTLERAMVTGNEAQLGGMLMNLIDNALRYTPEGGKVTVGLEHRRKEVIVTVTDNGPGIPAEVRERVFERFYRNARPDQPGSGLGLAIVREIVQASQGAIRLEVPAIGTGLVVVVSLPAVAAPPTAS</sequence>
<comment type="caution">
    <text evidence="12">The sequence shown here is derived from an EMBL/GenBank/DDBJ whole genome shotgun (WGS) entry which is preliminary data.</text>
</comment>
<dbReference type="InterPro" id="IPR013727">
    <property type="entry name" value="2CSK_N"/>
</dbReference>
<protein>
    <recommendedName>
        <fullName evidence="3">histidine kinase</fullName>
        <ecNumber evidence="3">2.7.13.3</ecNumber>
    </recommendedName>
</protein>
<dbReference type="AlphaFoldDB" id="A0AAI9IFS6"/>
<dbReference type="EC" id="2.7.13.3" evidence="3"/>
<gene>
    <name evidence="12" type="ORF">HFRIS_008346</name>
</gene>
<organism evidence="12 13">
    <name type="scientific">Herbaspirillum frisingense GSF30</name>
    <dbReference type="NCBI Taxonomy" id="864073"/>
    <lineage>
        <taxon>Bacteria</taxon>
        <taxon>Pseudomonadati</taxon>
        <taxon>Pseudomonadota</taxon>
        <taxon>Betaproteobacteria</taxon>
        <taxon>Burkholderiales</taxon>
        <taxon>Oxalobacteraceae</taxon>
        <taxon>Herbaspirillum</taxon>
    </lineage>
</organism>
<feature type="transmembrane region" description="Helical" evidence="10">
    <location>
        <begin position="168"/>
        <end position="190"/>
    </location>
</feature>
<evidence type="ECO:0000256" key="9">
    <source>
        <dbReference type="ARBA" id="ARBA00023136"/>
    </source>
</evidence>
<evidence type="ECO:0000256" key="3">
    <source>
        <dbReference type="ARBA" id="ARBA00012438"/>
    </source>
</evidence>
<dbReference type="InterPro" id="IPR050428">
    <property type="entry name" value="TCS_sensor_his_kinase"/>
</dbReference>
<evidence type="ECO:0000256" key="4">
    <source>
        <dbReference type="ARBA" id="ARBA00022553"/>
    </source>
</evidence>
<keyword evidence="6 10" id="KW-0812">Transmembrane</keyword>
<dbReference type="GO" id="GO:0005886">
    <property type="term" value="C:plasma membrane"/>
    <property type="evidence" value="ECO:0007669"/>
    <property type="project" value="TreeGrafter"/>
</dbReference>